<evidence type="ECO:0000313" key="6">
    <source>
        <dbReference type="Proteomes" id="UP000324896"/>
    </source>
</evidence>
<dbReference type="RefSeq" id="WP_089717672.1">
    <property type="nucleotide sequence ID" value="NZ_FMYT01000029.1"/>
</dbReference>
<evidence type="ECO:0000313" key="1">
    <source>
        <dbReference type="EMBL" id="PXV62739.1"/>
    </source>
</evidence>
<proteinExistence type="predicted"/>
<dbReference type="Pfam" id="PF06245">
    <property type="entry name" value="DUF1015"/>
    <property type="match status" value="1"/>
</dbReference>
<evidence type="ECO:0000313" key="4">
    <source>
        <dbReference type="Proteomes" id="UP000198945"/>
    </source>
</evidence>
<accession>A0A1G6SFN0</accession>
<reference evidence="3 4" key="2">
    <citation type="submission" date="2016-10" db="EMBL/GenBank/DDBJ databases">
        <authorList>
            <person name="de Groot N.N."/>
        </authorList>
    </citation>
    <scope>NUCLEOTIDE SEQUENCE [LARGE SCALE GENOMIC DNA]</scope>
    <source>
        <strain evidence="3 4">WG7</strain>
    </source>
</reference>
<evidence type="ECO:0000313" key="3">
    <source>
        <dbReference type="EMBL" id="SDJ21728.1"/>
    </source>
</evidence>
<dbReference type="Proteomes" id="UP000198945">
    <property type="component" value="Unassembled WGS sequence"/>
</dbReference>
<dbReference type="InterPro" id="IPR008323">
    <property type="entry name" value="UCP033563"/>
</dbReference>
<dbReference type="PANTHER" id="PTHR36454:SF1">
    <property type="entry name" value="DUF1015 DOMAIN-CONTAINING PROTEIN"/>
    <property type="match status" value="1"/>
</dbReference>
<dbReference type="AlphaFoldDB" id="A0A1G6SFN0"/>
<dbReference type="EMBL" id="QICM01000030">
    <property type="protein sequence ID" value="PXV62739.1"/>
    <property type="molecule type" value="Genomic_DNA"/>
</dbReference>
<reference evidence="2 6" key="1">
    <citation type="submission" date="2016-10" db="EMBL/GenBank/DDBJ databases">
        <authorList>
            <person name="Varghese N."/>
            <person name="Submissions S."/>
        </authorList>
    </citation>
    <scope>NUCLEOTIDE SEQUENCE [LARGE SCALE GENOMIC DNA]</scope>
    <source>
        <strain evidence="2 6">WG10</strain>
    </source>
</reference>
<gene>
    <name evidence="1" type="ORF">C8C78_13027</name>
    <name evidence="2" type="ORF">SAMN04488597_12918</name>
    <name evidence="3" type="ORF">SAMN04515654_13516</name>
</gene>
<dbReference type="Proteomes" id="UP000247389">
    <property type="component" value="Unassembled WGS sequence"/>
</dbReference>
<dbReference type="EMBL" id="FNEH01000035">
    <property type="protein sequence ID" value="SDJ21728.1"/>
    <property type="molecule type" value="Genomic_DNA"/>
</dbReference>
<dbReference type="PANTHER" id="PTHR36454">
    <property type="entry name" value="LMO2823 PROTEIN"/>
    <property type="match status" value="1"/>
</dbReference>
<organism evidence="2 6">
    <name type="scientific">Halanaerobium congolense</name>
    <dbReference type="NCBI Taxonomy" id="54121"/>
    <lineage>
        <taxon>Bacteria</taxon>
        <taxon>Bacillati</taxon>
        <taxon>Bacillota</taxon>
        <taxon>Clostridia</taxon>
        <taxon>Halanaerobiales</taxon>
        <taxon>Halanaerobiaceae</taxon>
        <taxon>Halanaerobium</taxon>
    </lineage>
</organism>
<sequence length="427" mass="49891">MAKIFPFRAYRYNQEKVKELEKVVTQPYDKIDSQQQDNYYKESPYNIVRLILPKEENRYQTAAENLEEWIKDGILVRDQKPGVYIYTQEYEVAGEKITRKGFVALGELEAGEGVKEHETTMEGPKADRLKLIRATEANFGHIFMLYSDPKNDINNLLSKRMEAEPLIEVKDEDQNLHKIWKLEDVDLISEIKEKMMNRDLYIADGHHRYQTALNYQKECLKKGWAADGVESFNHRLMTFINMDDPGLRVLPTHRLVYGIKDFKLDLFLKKTAGDFEINKFKIKEEMYNYLDKNKGNKVFGFKAKEDTNYYGFQFVNEEALAEIKEKYSDAYKKLDVSILHNILLEKYLSIDKKALAAKSNLDYIRYRDKALAKLDADNYQAAFILNPTSVEEVKKIADQGEKMPQKSTDFYPKLLTGLVINKLSIKK</sequence>
<dbReference type="Proteomes" id="UP000324896">
    <property type="component" value="Unassembled WGS sequence"/>
</dbReference>
<dbReference type="EMBL" id="FMYT01000029">
    <property type="protein sequence ID" value="SDD14915.1"/>
    <property type="molecule type" value="Genomic_DNA"/>
</dbReference>
<dbReference type="PIRSF" id="PIRSF033563">
    <property type="entry name" value="UCP033563"/>
    <property type="match status" value="1"/>
</dbReference>
<protein>
    <submittedName>
        <fullName evidence="2">Uncharacterized conserved protein, DUF1015 family</fullName>
    </submittedName>
    <submittedName>
        <fullName evidence="1">Uncharacterized protein (DUF1015 family)</fullName>
    </submittedName>
</protein>
<reference evidence="1 5" key="3">
    <citation type="submission" date="2018-04" db="EMBL/GenBank/DDBJ databases">
        <title>Subsurface microbial communities from deep shales in Ohio and West Virginia, USA.</title>
        <authorList>
            <person name="Wrighton K."/>
        </authorList>
    </citation>
    <scope>NUCLEOTIDE SEQUENCE [LARGE SCALE GENOMIC DNA]</scope>
    <source>
        <strain evidence="1 5">MSL28</strain>
    </source>
</reference>
<evidence type="ECO:0000313" key="2">
    <source>
        <dbReference type="EMBL" id="SDD14915.1"/>
    </source>
</evidence>
<name>A0A1G6SFN0_9FIRM</name>
<evidence type="ECO:0000313" key="5">
    <source>
        <dbReference type="Proteomes" id="UP000247389"/>
    </source>
</evidence>